<protein>
    <submittedName>
        <fullName evidence="2">Uncharacterized protein</fullName>
    </submittedName>
</protein>
<proteinExistence type="predicted"/>
<feature type="region of interest" description="Disordered" evidence="1">
    <location>
        <begin position="1"/>
        <end position="30"/>
    </location>
</feature>
<evidence type="ECO:0000313" key="2">
    <source>
        <dbReference type="EMBL" id="JAH51439.1"/>
    </source>
</evidence>
<name>A0A0E9TCN0_ANGAN</name>
<dbReference type="EMBL" id="GBXM01057138">
    <property type="protein sequence ID" value="JAH51439.1"/>
    <property type="molecule type" value="Transcribed_RNA"/>
</dbReference>
<organism evidence="2">
    <name type="scientific">Anguilla anguilla</name>
    <name type="common">European freshwater eel</name>
    <name type="synonym">Muraena anguilla</name>
    <dbReference type="NCBI Taxonomy" id="7936"/>
    <lineage>
        <taxon>Eukaryota</taxon>
        <taxon>Metazoa</taxon>
        <taxon>Chordata</taxon>
        <taxon>Craniata</taxon>
        <taxon>Vertebrata</taxon>
        <taxon>Euteleostomi</taxon>
        <taxon>Actinopterygii</taxon>
        <taxon>Neopterygii</taxon>
        <taxon>Teleostei</taxon>
        <taxon>Anguilliformes</taxon>
        <taxon>Anguillidae</taxon>
        <taxon>Anguilla</taxon>
    </lineage>
</organism>
<sequence length="30" mass="3276">MESENSSRADERAKTGLSDSRKDKSAHVSP</sequence>
<reference evidence="2" key="1">
    <citation type="submission" date="2014-11" db="EMBL/GenBank/DDBJ databases">
        <authorList>
            <person name="Amaro Gonzalez C."/>
        </authorList>
    </citation>
    <scope>NUCLEOTIDE SEQUENCE</scope>
</reference>
<evidence type="ECO:0000256" key="1">
    <source>
        <dbReference type="SAM" id="MobiDB-lite"/>
    </source>
</evidence>
<dbReference type="AlphaFoldDB" id="A0A0E9TCN0"/>
<reference evidence="2" key="2">
    <citation type="journal article" date="2015" name="Fish Shellfish Immunol.">
        <title>Early steps in the European eel (Anguilla anguilla)-Vibrio vulnificus interaction in the gills: Role of the RtxA13 toxin.</title>
        <authorList>
            <person name="Callol A."/>
            <person name="Pajuelo D."/>
            <person name="Ebbesson L."/>
            <person name="Teles M."/>
            <person name="MacKenzie S."/>
            <person name="Amaro C."/>
        </authorList>
    </citation>
    <scope>NUCLEOTIDE SEQUENCE</scope>
</reference>
<accession>A0A0E9TCN0</accession>